<dbReference type="Gene3D" id="2.60.110.10">
    <property type="entry name" value="Thaumatin"/>
    <property type="match status" value="1"/>
</dbReference>
<dbReference type="SUPFAM" id="SSF49870">
    <property type="entry name" value="Osmotin, thaumatin-like protein"/>
    <property type="match status" value="1"/>
</dbReference>
<feature type="disulfide bond" evidence="3">
    <location>
        <begin position="100"/>
        <end position="106"/>
    </location>
</feature>
<evidence type="ECO:0000256" key="2">
    <source>
        <dbReference type="ARBA" id="ARBA00023157"/>
    </source>
</evidence>
<keyword evidence="6" id="KW-1185">Reference proteome</keyword>
<keyword evidence="2 3" id="KW-1015">Disulfide bond</keyword>
<feature type="disulfide bond" evidence="3">
    <location>
        <begin position="168"/>
        <end position="184"/>
    </location>
</feature>
<feature type="disulfide bond" evidence="3">
    <location>
        <begin position="160"/>
        <end position="221"/>
    </location>
</feature>
<feature type="chain" id="PRO_5042239203" evidence="4">
    <location>
        <begin position="23"/>
        <end position="268"/>
    </location>
</feature>
<dbReference type="FunFam" id="2.60.110.10:FF:000002">
    <property type="entry name" value="Thaumatin-like protein 1a"/>
    <property type="match status" value="1"/>
</dbReference>
<feature type="signal peptide" evidence="4">
    <location>
        <begin position="1"/>
        <end position="22"/>
    </location>
</feature>
<evidence type="ECO:0000256" key="4">
    <source>
        <dbReference type="SAM" id="SignalP"/>
    </source>
</evidence>
<dbReference type="AlphaFoldDB" id="A0AAD8MST3"/>
<dbReference type="Pfam" id="PF00314">
    <property type="entry name" value="Thaumatin"/>
    <property type="match status" value="1"/>
</dbReference>
<sequence length="268" mass="29302">MKLPKSFCILSIFLISHFFSTGNEIAEACTFTISNRCPFPIWPATAANQGHPVIAKGGFYLPPGQLKKILVPGDWTGRIWARTGCNFASNWKTGCQTGDCDGKLECMGSTGIPPATLVQIALQADKSKPSFYDVSVVDGYNLPVSVTTKPYSSNCRIGGCVKNMNNICPEELQVLNDEKEVVACKSACLAYNLDKFCCRNEYGSPEKCRPSVYAHIFKEACPWYYSYAYDTPAPLVSCASDEFVMTFCPSKWGAGNATAESEEALSSY</sequence>
<accession>A0AAD8MST3</accession>
<dbReference type="EMBL" id="JAUIZM010000005">
    <property type="protein sequence ID" value="KAK1383732.1"/>
    <property type="molecule type" value="Genomic_DNA"/>
</dbReference>
<comment type="similarity">
    <text evidence="1">Belongs to the thaumatin family.</text>
</comment>
<dbReference type="CDD" id="cd09218">
    <property type="entry name" value="TLP-PA"/>
    <property type="match status" value="1"/>
</dbReference>
<feature type="disulfide bond" evidence="3">
    <location>
        <begin position="188"/>
        <end position="197"/>
    </location>
</feature>
<evidence type="ECO:0000256" key="1">
    <source>
        <dbReference type="ARBA" id="ARBA00010607"/>
    </source>
</evidence>
<protein>
    <submittedName>
        <fullName evidence="5">Thaumatin</fullName>
    </submittedName>
</protein>
<dbReference type="InterPro" id="IPR037176">
    <property type="entry name" value="Osmotin/thaumatin-like_sf"/>
</dbReference>
<gene>
    <name evidence="5" type="ORF">POM88_021467</name>
</gene>
<keyword evidence="4" id="KW-0732">Signal</keyword>
<reference evidence="5" key="1">
    <citation type="submission" date="2023-02" db="EMBL/GenBank/DDBJ databases">
        <title>Genome of toxic invasive species Heracleum sosnowskyi carries increased number of genes despite the absence of recent whole-genome duplications.</title>
        <authorList>
            <person name="Schelkunov M."/>
            <person name="Shtratnikova V."/>
            <person name="Makarenko M."/>
            <person name="Klepikova A."/>
            <person name="Omelchenko D."/>
            <person name="Novikova G."/>
            <person name="Obukhova E."/>
            <person name="Bogdanov V."/>
            <person name="Penin A."/>
            <person name="Logacheva M."/>
        </authorList>
    </citation>
    <scope>NUCLEOTIDE SEQUENCE</scope>
    <source>
        <strain evidence="5">Hsosn_3</strain>
        <tissue evidence="5">Leaf</tissue>
    </source>
</reference>
<feature type="disulfide bond" evidence="3">
    <location>
        <begin position="155"/>
        <end position="238"/>
    </location>
</feature>
<dbReference type="PIRSF" id="PIRSF002703">
    <property type="entry name" value="Thaumatin"/>
    <property type="match status" value="1"/>
</dbReference>
<dbReference type="Proteomes" id="UP001237642">
    <property type="component" value="Unassembled WGS sequence"/>
</dbReference>
<evidence type="ECO:0000313" key="5">
    <source>
        <dbReference type="EMBL" id="KAK1383732.1"/>
    </source>
</evidence>
<reference evidence="5" key="2">
    <citation type="submission" date="2023-05" db="EMBL/GenBank/DDBJ databases">
        <authorList>
            <person name="Schelkunov M.I."/>
        </authorList>
    </citation>
    <scope>NUCLEOTIDE SEQUENCE</scope>
    <source>
        <strain evidence="5">Hsosn_3</strain>
        <tissue evidence="5">Leaf</tissue>
    </source>
</reference>
<dbReference type="InterPro" id="IPR001938">
    <property type="entry name" value="Thaumatin"/>
</dbReference>
<evidence type="ECO:0000313" key="6">
    <source>
        <dbReference type="Proteomes" id="UP001237642"/>
    </source>
</evidence>
<comment type="caution">
    <text evidence="5">The sequence shown here is derived from an EMBL/GenBank/DDBJ whole genome shotgun (WGS) entry which is preliminary data.</text>
</comment>
<dbReference type="SMART" id="SM00205">
    <property type="entry name" value="THN"/>
    <property type="match status" value="1"/>
</dbReference>
<dbReference type="PRINTS" id="PR00347">
    <property type="entry name" value="THAUMATIN"/>
</dbReference>
<feature type="disulfide bond" evidence="3">
    <location>
        <begin position="85"/>
        <end position="95"/>
    </location>
</feature>
<proteinExistence type="inferred from homology"/>
<name>A0AAD8MST3_9APIA</name>
<evidence type="ECO:0000256" key="3">
    <source>
        <dbReference type="PIRSR" id="PIRSR002703-1"/>
    </source>
</evidence>
<dbReference type="PANTHER" id="PTHR31048">
    <property type="entry name" value="OS03G0233200 PROTEIN"/>
    <property type="match status" value="1"/>
</dbReference>
<feature type="disulfide bond" evidence="3">
    <location>
        <begin position="198"/>
        <end position="208"/>
    </location>
</feature>
<organism evidence="5 6">
    <name type="scientific">Heracleum sosnowskyi</name>
    <dbReference type="NCBI Taxonomy" id="360622"/>
    <lineage>
        <taxon>Eukaryota</taxon>
        <taxon>Viridiplantae</taxon>
        <taxon>Streptophyta</taxon>
        <taxon>Embryophyta</taxon>
        <taxon>Tracheophyta</taxon>
        <taxon>Spermatophyta</taxon>
        <taxon>Magnoliopsida</taxon>
        <taxon>eudicotyledons</taxon>
        <taxon>Gunneridae</taxon>
        <taxon>Pentapetalae</taxon>
        <taxon>asterids</taxon>
        <taxon>campanulids</taxon>
        <taxon>Apiales</taxon>
        <taxon>Apiaceae</taxon>
        <taxon>Apioideae</taxon>
        <taxon>apioid superclade</taxon>
        <taxon>Tordylieae</taxon>
        <taxon>Tordyliinae</taxon>
        <taxon>Heracleum</taxon>
    </lineage>
</organism>
<dbReference type="PROSITE" id="PS51367">
    <property type="entry name" value="THAUMATIN_2"/>
    <property type="match status" value="1"/>
</dbReference>
<feature type="disulfide bond" evidence="3">
    <location>
        <begin position="37"/>
        <end position="248"/>
    </location>
</feature>